<feature type="region of interest" description="Disordered" evidence="1">
    <location>
        <begin position="97"/>
        <end position="130"/>
    </location>
</feature>
<dbReference type="InterPro" id="IPR002156">
    <property type="entry name" value="RNaseH_domain"/>
</dbReference>
<protein>
    <recommendedName>
        <fullName evidence="2">RNase H type-1 domain-containing protein</fullName>
    </recommendedName>
</protein>
<dbReference type="PANTHER" id="PTHR47074">
    <property type="entry name" value="BNAC02G40300D PROTEIN"/>
    <property type="match status" value="1"/>
</dbReference>
<evidence type="ECO:0000259" key="2">
    <source>
        <dbReference type="Pfam" id="PF13456"/>
    </source>
</evidence>
<dbReference type="Pfam" id="PF13456">
    <property type="entry name" value="RVT_3"/>
    <property type="match status" value="1"/>
</dbReference>
<name>A0A3L6T0B9_PANMI</name>
<organism evidence="3 4">
    <name type="scientific">Panicum miliaceum</name>
    <name type="common">Proso millet</name>
    <name type="synonym">Broomcorn millet</name>
    <dbReference type="NCBI Taxonomy" id="4540"/>
    <lineage>
        <taxon>Eukaryota</taxon>
        <taxon>Viridiplantae</taxon>
        <taxon>Streptophyta</taxon>
        <taxon>Embryophyta</taxon>
        <taxon>Tracheophyta</taxon>
        <taxon>Spermatophyta</taxon>
        <taxon>Magnoliopsida</taxon>
        <taxon>Liliopsida</taxon>
        <taxon>Poales</taxon>
        <taxon>Poaceae</taxon>
        <taxon>PACMAD clade</taxon>
        <taxon>Panicoideae</taxon>
        <taxon>Panicodae</taxon>
        <taxon>Paniceae</taxon>
        <taxon>Panicinae</taxon>
        <taxon>Panicum</taxon>
        <taxon>Panicum sect. Panicum</taxon>
    </lineage>
</organism>
<comment type="caution">
    <text evidence="3">The sequence shown here is derived from an EMBL/GenBank/DDBJ whole genome shotgun (WGS) entry which is preliminary data.</text>
</comment>
<dbReference type="InterPro" id="IPR044730">
    <property type="entry name" value="RNase_H-like_dom_plant"/>
</dbReference>
<dbReference type="AlphaFoldDB" id="A0A3L6T0B9"/>
<accession>A0A3L6T0B9</accession>
<proteinExistence type="predicted"/>
<reference evidence="4" key="1">
    <citation type="journal article" date="2019" name="Nat. Commun.">
        <title>The genome of broomcorn millet.</title>
        <authorList>
            <person name="Zou C."/>
            <person name="Miki D."/>
            <person name="Li D."/>
            <person name="Tang Q."/>
            <person name="Xiao L."/>
            <person name="Rajput S."/>
            <person name="Deng P."/>
            <person name="Jia W."/>
            <person name="Huang R."/>
            <person name="Zhang M."/>
            <person name="Sun Y."/>
            <person name="Hu J."/>
            <person name="Fu X."/>
            <person name="Schnable P.S."/>
            <person name="Li F."/>
            <person name="Zhang H."/>
            <person name="Feng B."/>
            <person name="Zhu X."/>
            <person name="Liu R."/>
            <person name="Schnable J.C."/>
            <person name="Zhu J.-K."/>
            <person name="Zhang H."/>
        </authorList>
    </citation>
    <scope>NUCLEOTIDE SEQUENCE [LARGE SCALE GENOMIC DNA]</scope>
</reference>
<sequence>MEAVEGMLKHMQLSEAEKKGNKIGSGGPARAEPPGPRAIGKGKEITGKEGVVEIGMAGKEDQVTEMVGVVGDTEKGGTEGKKKKVGTYKKVVRASAGAAAAPAKSAGRKRGAEEGGEHAQKEGKRQKEDEEMTAEEFMKIAATEHPKQIVPRKMWERPSGEGLKINSDGAFNPVTKAGGWGYVIRDSEGVVIHAGAGVVQNAMDALHVEVLGCLAGVRAAGDRGMMQVTAETDSMILKMALGGGDSLAPTGGLVHEIRAIAAALFMVIEDSKCLFIHAEPASAAGPETSPTSSDSLQMEELEE</sequence>
<evidence type="ECO:0000313" key="3">
    <source>
        <dbReference type="EMBL" id="RLN29058.1"/>
    </source>
</evidence>
<dbReference type="Gene3D" id="3.30.420.10">
    <property type="entry name" value="Ribonuclease H-like superfamily/Ribonuclease H"/>
    <property type="match status" value="1"/>
</dbReference>
<dbReference type="EMBL" id="PQIB02000003">
    <property type="protein sequence ID" value="RLN29058.1"/>
    <property type="molecule type" value="Genomic_DNA"/>
</dbReference>
<dbReference type="CDD" id="cd06222">
    <property type="entry name" value="RNase_H_like"/>
    <property type="match status" value="1"/>
</dbReference>
<dbReference type="STRING" id="4540.A0A3L6T0B9"/>
<dbReference type="GO" id="GO:0003676">
    <property type="term" value="F:nucleic acid binding"/>
    <property type="evidence" value="ECO:0007669"/>
    <property type="project" value="InterPro"/>
</dbReference>
<dbReference type="InterPro" id="IPR036397">
    <property type="entry name" value="RNaseH_sf"/>
</dbReference>
<keyword evidence="4" id="KW-1185">Reference proteome</keyword>
<dbReference type="OrthoDB" id="597234at2759"/>
<gene>
    <name evidence="3" type="ORF">C2845_PM05G15740</name>
</gene>
<dbReference type="Proteomes" id="UP000275267">
    <property type="component" value="Unassembled WGS sequence"/>
</dbReference>
<evidence type="ECO:0000313" key="4">
    <source>
        <dbReference type="Proteomes" id="UP000275267"/>
    </source>
</evidence>
<feature type="region of interest" description="Disordered" evidence="1">
    <location>
        <begin position="1"/>
        <end position="46"/>
    </location>
</feature>
<dbReference type="SUPFAM" id="SSF53098">
    <property type="entry name" value="Ribonuclease H-like"/>
    <property type="match status" value="1"/>
</dbReference>
<dbReference type="InterPro" id="IPR012337">
    <property type="entry name" value="RNaseH-like_sf"/>
</dbReference>
<feature type="domain" description="RNase H type-1" evidence="2">
    <location>
        <begin position="166"/>
        <end position="259"/>
    </location>
</feature>
<feature type="region of interest" description="Disordered" evidence="1">
    <location>
        <begin position="281"/>
        <end position="303"/>
    </location>
</feature>
<dbReference type="GO" id="GO:0004523">
    <property type="term" value="F:RNA-DNA hybrid ribonuclease activity"/>
    <property type="evidence" value="ECO:0007669"/>
    <property type="project" value="InterPro"/>
</dbReference>
<dbReference type="InterPro" id="IPR052929">
    <property type="entry name" value="RNase_H-like_EbsB-rel"/>
</dbReference>
<dbReference type="PANTHER" id="PTHR47074:SF70">
    <property type="entry name" value="OS07G0513450 PROTEIN"/>
    <property type="match status" value="1"/>
</dbReference>
<evidence type="ECO:0000256" key="1">
    <source>
        <dbReference type="SAM" id="MobiDB-lite"/>
    </source>
</evidence>
<feature type="compositionally biased region" description="Basic and acidic residues" evidence="1">
    <location>
        <begin position="110"/>
        <end position="128"/>
    </location>
</feature>